<dbReference type="Proteomes" id="UP000246085">
    <property type="component" value="Chromosome BRAD3257"/>
</dbReference>
<reference evidence="2 3" key="1">
    <citation type="submission" date="2018-03" db="EMBL/GenBank/DDBJ databases">
        <authorList>
            <person name="Gully D."/>
        </authorList>
    </citation>
    <scope>NUCLEOTIDE SEQUENCE [LARGE SCALE GENOMIC DNA]</scope>
    <source>
        <strain evidence="2">ORS3257</strain>
    </source>
</reference>
<evidence type="ECO:0000313" key="3">
    <source>
        <dbReference type="Proteomes" id="UP000246085"/>
    </source>
</evidence>
<protein>
    <submittedName>
        <fullName evidence="2">Uncharacterized protein</fullName>
    </submittedName>
</protein>
<evidence type="ECO:0000313" key="2">
    <source>
        <dbReference type="EMBL" id="SPP92731.1"/>
    </source>
</evidence>
<organism evidence="2 3">
    <name type="scientific">Bradyrhizobium vignae</name>
    <dbReference type="NCBI Taxonomy" id="1549949"/>
    <lineage>
        <taxon>Bacteria</taxon>
        <taxon>Pseudomonadati</taxon>
        <taxon>Pseudomonadota</taxon>
        <taxon>Alphaproteobacteria</taxon>
        <taxon>Hyphomicrobiales</taxon>
        <taxon>Nitrobacteraceae</taxon>
        <taxon>Bradyrhizobium</taxon>
    </lineage>
</organism>
<feature type="region of interest" description="Disordered" evidence="1">
    <location>
        <begin position="19"/>
        <end position="55"/>
    </location>
</feature>
<gene>
    <name evidence="2" type="ORF">BRAD3257_1608</name>
</gene>
<evidence type="ECO:0000256" key="1">
    <source>
        <dbReference type="SAM" id="MobiDB-lite"/>
    </source>
</evidence>
<dbReference type="KEGG" id="bvz:BRAD3257_1608"/>
<dbReference type="RefSeq" id="WP_122401291.1">
    <property type="nucleotide sequence ID" value="NZ_LS398110.1"/>
</dbReference>
<proteinExistence type="predicted"/>
<dbReference type="AlphaFoldDB" id="A0A2U3PU88"/>
<sequence length="190" mass="21677">MATKVPNVFEYSRELREETAKGKEITARKQDAERKARQLNERVRSGPTADERAADAERVVRGEALPDFEAELKVAMRELRALEDAEKSQLILIETARKAAAGGISDEMRPYYQRGMKKLVPLLREAHAIWSDIFAMKQAMLNQGLQLHGIFQIEPYFLGIPDDRTSEFAGFLRECVSAGYIRSMPKEFER</sequence>
<dbReference type="EMBL" id="LS398110">
    <property type="protein sequence ID" value="SPP92731.1"/>
    <property type="molecule type" value="Genomic_DNA"/>
</dbReference>
<accession>A0A2U3PU88</accession>
<name>A0A2U3PU88_9BRAD</name>